<feature type="compositionally biased region" description="Pro residues" evidence="1">
    <location>
        <begin position="651"/>
        <end position="660"/>
    </location>
</feature>
<accession>A0A9N8D942</accession>
<feature type="compositionally biased region" description="Basic and acidic residues" evidence="1">
    <location>
        <begin position="424"/>
        <end position="433"/>
    </location>
</feature>
<feature type="compositionally biased region" description="Basic residues" evidence="1">
    <location>
        <begin position="316"/>
        <end position="326"/>
    </location>
</feature>
<dbReference type="OrthoDB" id="47806at2759"/>
<evidence type="ECO:0000313" key="3">
    <source>
        <dbReference type="EMBL" id="CAB9496190.1"/>
    </source>
</evidence>
<proteinExistence type="predicted"/>
<dbReference type="EMBL" id="CAICTM010000002">
    <property type="protein sequence ID" value="CAB9496190.1"/>
    <property type="molecule type" value="Genomic_DNA"/>
</dbReference>
<feature type="region of interest" description="Disordered" evidence="1">
    <location>
        <begin position="316"/>
        <end position="473"/>
    </location>
</feature>
<dbReference type="Proteomes" id="UP001153069">
    <property type="component" value="Unassembled WGS sequence"/>
</dbReference>
<organism evidence="3 4">
    <name type="scientific">Seminavis robusta</name>
    <dbReference type="NCBI Taxonomy" id="568900"/>
    <lineage>
        <taxon>Eukaryota</taxon>
        <taxon>Sar</taxon>
        <taxon>Stramenopiles</taxon>
        <taxon>Ochrophyta</taxon>
        <taxon>Bacillariophyta</taxon>
        <taxon>Bacillariophyceae</taxon>
        <taxon>Bacillariophycidae</taxon>
        <taxon>Naviculales</taxon>
        <taxon>Naviculaceae</taxon>
        <taxon>Seminavis</taxon>
    </lineage>
</organism>
<gene>
    <name evidence="3" type="ORF">SEMRO_2_G001660.1</name>
</gene>
<feature type="region of interest" description="Disordered" evidence="1">
    <location>
        <begin position="228"/>
        <end position="303"/>
    </location>
</feature>
<evidence type="ECO:0000259" key="2">
    <source>
        <dbReference type="Pfam" id="PF20710"/>
    </source>
</evidence>
<keyword evidence="4" id="KW-1185">Reference proteome</keyword>
<dbReference type="AlphaFoldDB" id="A0A9N8D942"/>
<dbReference type="Pfam" id="PF20710">
    <property type="entry name" value="DUF6824"/>
    <property type="match status" value="1"/>
</dbReference>
<feature type="region of interest" description="Disordered" evidence="1">
    <location>
        <begin position="160"/>
        <end position="185"/>
    </location>
</feature>
<feature type="domain" description="DUF6824" evidence="2">
    <location>
        <begin position="24"/>
        <end position="118"/>
    </location>
</feature>
<feature type="compositionally biased region" description="Low complexity" evidence="1">
    <location>
        <begin position="517"/>
        <end position="551"/>
    </location>
</feature>
<feature type="compositionally biased region" description="Low complexity" evidence="1">
    <location>
        <begin position="354"/>
        <end position="364"/>
    </location>
</feature>
<feature type="compositionally biased region" description="Basic and acidic residues" evidence="1">
    <location>
        <begin position="447"/>
        <end position="456"/>
    </location>
</feature>
<name>A0A9N8D942_9STRA</name>
<evidence type="ECO:0000256" key="1">
    <source>
        <dbReference type="SAM" id="MobiDB-lite"/>
    </source>
</evidence>
<sequence length="660" mass="70308">MSGPQYQYPPNHHGRPYIQVNDHDVLCGRGVNIASHPGNERFRALVQTRHDENYCTLYTTTEKRAVAEQILKHIKSLDPPGRFLKRVGRAPTSRGLNGPWEQLSDREAIKKTCQALRDSNRTDRTGYAAAVAVPDDVRMHASSRVASGLSNKEQAARAAAAKIKADGSTATTAGVPIPSPRAPHPTTITLPVAPGPLPMPPYHSGVPGVVPVPMSLPIPMGIPMPMPPDLSTTTQSYAIPPGVPLPPPPPQPTHHHHHHPIHPPPTASHPSHRLAHLPVAPHSATAPSPHPPAIHRHHPPPLPPVVLTLHAPHPAYHQHHAPHHHQVLIAPHPPPAPPNVRASLVLSHPPPQPKAQGKAAQPQPQLKPPPQRTSPVEPAVRASAPARVHAPPPAGNAKPPPVQIQPMPPPPRQPPPHPPMPTEESLKRSRSSFESDQASLSGEEAAEWSKKPKAVDSKMPAPPPAATRTISVPNPIDTSIAAHAPIGHTITPSSTGGSAAGYLSEGLLSSYDLGMPARTPSQETSTTTGTTPTTEGTASTRAQRLSLSPASAMPPSPSLAYDPHRAGAVNPRLYSHDFGTPPTPTLSELHHPYGYHPFMQHHDHAGLAPADPNKQPFPSANAFLEHQQLQEAASYYGTAPEEGVEFSTTPAPFPPDESLL</sequence>
<comment type="caution">
    <text evidence="3">The sequence shown here is derived from an EMBL/GenBank/DDBJ whole genome shotgun (WGS) entry which is preliminary data.</text>
</comment>
<dbReference type="InterPro" id="IPR049227">
    <property type="entry name" value="DUF6824"/>
</dbReference>
<feature type="compositionally biased region" description="Low complexity" evidence="1">
    <location>
        <begin position="278"/>
        <end position="287"/>
    </location>
</feature>
<feature type="compositionally biased region" description="Pro residues" evidence="1">
    <location>
        <begin position="241"/>
        <end position="252"/>
    </location>
</feature>
<protein>
    <submittedName>
        <fullName evidence="3">Transcriptional regulator</fullName>
    </submittedName>
</protein>
<feature type="region of interest" description="Disordered" evidence="1">
    <location>
        <begin position="640"/>
        <end position="660"/>
    </location>
</feature>
<evidence type="ECO:0000313" key="4">
    <source>
        <dbReference type="Proteomes" id="UP001153069"/>
    </source>
</evidence>
<feature type="compositionally biased region" description="Pro residues" evidence="1">
    <location>
        <begin position="390"/>
        <end position="421"/>
    </location>
</feature>
<reference evidence="3" key="1">
    <citation type="submission" date="2020-06" db="EMBL/GenBank/DDBJ databases">
        <authorList>
            <consortium name="Plant Systems Biology data submission"/>
        </authorList>
    </citation>
    <scope>NUCLEOTIDE SEQUENCE</scope>
    <source>
        <strain evidence="3">D6</strain>
    </source>
</reference>
<feature type="region of interest" description="Disordered" evidence="1">
    <location>
        <begin position="513"/>
        <end position="565"/>
    </location>
</feature>